<feature type="region of interest" description="Disordered" evidence="2">
    <location>
        <begin position="505"/>
        <end position="531"/>
    </location>
</feature>
<feature type="region of interest" description="Disordered" evidence="2">
    <location>
        <begin position="213"/>
        <end position="297"/>
    </location>
</feature>
<feature type="compositionally biased region" description="Basic and acidic residues" evidence="2">
    <location>
        <begin position="520"/>
        <end position="531"/>
    </location>
</feature>
<feature type="coiled-coil region" evidence="1">
    <location>
        <begin position="541"/>
        <end position="568"/>
    </location>
</feature>
<feature type="region of interest" description="Disordered" evidence="2">
    <location>
        <begin position="997"/>
        <end position="1030"/>
    </location>
</feature>
<feature type="region of interest" description="Disordered" evidence="2">
    <location>
        <begin position="364"/>
        <end position="386"/>
    </location>
</feature>
<dbReference type="EMBL" id="BLAL01000132">
    <property type="protein sequence ID" value="GES85392.1"/>
    <property type="molecule type" value="Genomic_DNA"/>
</dbReference>
<accession>A0A8H3LBQ6</accession>
<evidence type="ECO:0000313" key="4">
    <source>
        <dbReference type="Proteomes" id="UP000615446"/>
    </source>
</evidence>
<feature type="region of interest" description="Disordered" evidence="2">
    <location>
        <begin position="632"/>
        <end position="697"/>
    </location>
</feature>
<dbReference type="Proteomes" id="UP000615446">
    <property type="component" value="Unassembled WGS sequence"/>
</dbReference>
<evidence type="ECO:0000256" key="1">
    <source>
        <dbReference type="SAM" id="Coils"/>
    </source>
</evidence>
<feature type="compositionally biased region" description="Low complexity" evidence="2">
    <location>
        <begin position="213"/>
        <end position="224"/>
    </location>
</feature>
<evidence type="ECO:0000313" key="3">
    <source>
        <dbReference type="EMBL" id="GES85392.1"/>
    </source>
</evidence>
<protein>
    <submittedName>
        <fullName evidence="3">Protein LYK5-like</fullName>
    </submittedName>
</protein>
<feature type="compositionally biased region" description="Polar residues" evidence="2">
    <location>
        <begin position="508"/>
        <end position="519"/>
    </location>
</feature>
<name>A0A8H3LBQ6_9GLOM</name>
<proteinExistence type="predicted"/>
<organism evidence="3 4">
    <name type="scientific">Rhizophagus clarus</name>
    <dbReference type="NCBI Taxonomy" id="94130"/>
    <lineage>
        <taxon>Eukaryota</taxon>
        <taxon>Fungi</taxon>
        <taxon>Fungi incertae sedis</taxon>
        <taxon>Mucoromycota</taxon>
        <taxon>Glomeromycotina</taxon>
        <taxon>Glomeromycetes</taxon>
        <taxon>Glomerales</taxon>
        <taxon>Glomeraceae</taxon>
        <taxon>Rhizophagus</taxon>
    </lineage>
</organism>
<feature type="compositionally biased region" description="Low complexity" evidence="2">
    <location>
        <begin position="231"/>
        <end position="256"/>
    </location>
</feature>
<feature type="compositionally biased region" description="Low complexity" evidence="2">
    <location>
        <begin position="267"/>
        <end position="288"/>
    </location>
</feature>
<comment type="caution">
    <text evidence="3">The sequence shown here is derived from an EMBL/GenBank/DDBJ whole genome shotgun (WGS) entry which is preliminary data.</text>
</comment>
<sequence>MAGEFVVAETNYCASLNPDDCSDRFRTWVRFLSRQSLVSTALTADIQVKLQPLFDFYSNAVNSTTLENYKIIGDLPNRKRIVITVDDVNRILGLPRDNFEPDPSEDELRQFFQDIHYQDLWIQHSLQPSNQFWEDIAEGDYQKDGMNDDDRHMYVDSPVVPIQRTCAKIQTRLVNKKKHDNVPLLKQQAQPQEQPQQQSPPQNYQPLQLLQDYQSSSQSSHYSPYNPPYNSPQQSPHQSSYNSPHQSQHQSPPQYNFFPDQQASILPSQSEPTPSPTHTHTIPQPQSTSQPLPADSAINPELQDFRTDLQVAQVLSNLTDTFNIDIADFDCDIGFDFQPPSIEPENTQVARKRSGSAILREPAALSHKKQRVAEPETTAAASISSQKDLDTDMVNIQSLDSFSPQNAFIEIGRPTAVSCKESSTQLALTLVNTEPLSFNSSLRESTDIQKLSYEKLSDHSFFLDQAILGNLQVHQPSQASEGQFVPSQPTVPSQGTMVVYTGTGDGVKTTSEIRQTPSETHAREDSEKSLSVREVSAHTNTDLLQEQMAALKAEIERLNAENARFRSGELVTLQEKVVDPSYSSLKQELDAHVKGIHSRMDKFDQSQELCLTKLGNLEHTLAQVIHHLKLNPSTAHNADAGDRSDKGGDKGGDTDRSDKGGEGASEKDSSAASKSKGKMPETENIFTNQDYDNIPEDVDDDDAFDSAYFEAEEEGRFEEGFLFNEDQSVDPEHMEKVKMFKAQHEASKAKLQELQKLCKEKREDISRKVGESWDIARQILSGPQREPFNDGKFKSFIYDLREANPNEDMFMRALALELEYITIGVKNLLNEWEIIISTQRNGTFRVSIDLFKFLSLTEIWVIRNKIRRSSNLNELLRDRLMDCAIHNSPQVVRKPYCVKFIHERKFGTFYLDHQHLLKYDVSQLVLVSTILRTKGFATKAKADADTEIVNYCTRRNIQQYFRKMKYINQSQPADFIEDPVDIEVQYYLSLARERKKRGESTAAEEPTQNEPSTPIIHCSDAEEGEVTRSE</sequence>
<keyword evidence="1" id="KW-0175">Coiled coil</keyword>
<reference evidence="3" key="1">
    <citation type="submission" date="2019-10" db="EMBL/GenBank/DDBJ databases">
        <title>Conservation and host-specific expression of non-tandemly repeated heterogenous ribosome RNA gene in arbuscular mycorrhizal fungi.</title>
        <authorList>
            <person name="Maeda T."/>
            <person name="Kobayashi Y."/>
            <person name="Nakagawa T."/>
            <person name="Ezawa T."/>
            <person name="Yamaguchi K."/>
            <person name="Bino T."/>
            <person name="Nishimoto Y."/>
            <person name="Shigenobu S."/>
            <person name="Kawaguchi M."/>
        </authorList>
    </citation>
    <scope>NUCLEOTIDE SEQUENCE</scope>
    <source>
        <strain evidence="3">HR1</strain>
    </source>
</reference>
<evidence type="ECO:0000256" key="2">
    <source>
        <dbReference type="SAM" id="MobiDB-lite"/>
    </source>
</evidence>
<gene>
    <name evidence="3" type="ORF">RCL2_001249700</name>
</gene>
<feature type="compositionally biased region" description="Basic and acidic residues" evidence="2">
    <location>
        <begin position="639"/>
        <end position="669"/>
    </location>
</feature>
<feature type="coiled-coil region" evidence="1">
    <location>
        <begin position="737"/>
        <end position="771"/>
    </location>
</feature>
<dbReference type="AlphaFoldDB" id="A0A8H3LBQ6"/>